<dbReference type="PROSITE" id="PS50172">
    <property type="entry name" value="BRCT"/>
    <property type="match status" value="1"/>
</dbReference>
<accession>A0ABN1MTR1</accession>
<dbReference type="InterPro" id="IPR004149">
    <property type="entry name" value="Znf_DNAligase_C4"/>
</dbReference>
<dbReference type="SUPFAM" id="SSF50249">
    <property type="entry name" value="Nucleic acid-binding proteins"/>
    <property type="match status" value="1"/>
</dbReference>
<comment type="catalytic activity">
    <reaction evidence="10 11">
        <text>NAD(+) + (deoxyribonucleotide)n-3'-hydroxyl + 5'-phospho-(deoxyribonucleotide)m = (deoxyribonucleotide)n+m + AMP + beta-nicotinamide D-nucleotide.</text>
        <dbReference type="EC" id="6.5.1.2"/>
    </reaction>
</comment>
<dbReference type="Pfam" id="PF12826">
    <property type="entry name" value="HHH_2"/>
    <property type="match status" value="1"/>
</dbReference>
<evidence type="ECO:0000256" key="6">
    <source>
        <dbReference type="ARBA" id="ARBA00022833"/>
    </source>
</evidence>
<dbReference type="SUPFAM" id="SSF52113">
    <property type="entry name" value="BRCT domain"/>
    <property type="match status" value="1"/>
</dbReference>
<evidence type="ECO:0000256" key="4">
    <source>
        <dbReference type="ARBA" id="ARBA00022723"/>
    </source>
</evidence>
<keyword evidence="14" id="KW-1185">Reference proteome</keyword>
<evidence type="ECO:0000256" key="5">
    <source>
        <dbReference type="ARBA" id="ARBA00022763"/>
    </source>
</evidence>
<gene>
    <name evidence="11 13" type="primary">ligA</name>
    <name evidence="13" type="ORF">GCM10009118_27580</name>
</gene>
<dbReference type="InterPro" id="IPR012340">
    <property type="entry name" value="NA-bd_OB-fold"/>
</dbReference>
<reference evidence="13 14" key="1">
    <citation type="journal article" date="2019" name="Int. J. Syst. Evol. Microbiol.">
        <title>The Global Catalogue of Microorganisms (GCM) 10K type strain sequencing project: providing services to taxonomists for standard genome sequencing and annotation.</title>
        <authorList>
            <consortium name="The Broad Institute Genomics Platform"/>
            <consortium name="The Broad Institute Genome Sequencing Center for Infectious Disease"/>
            <person name="Wu L."/>
            <person name="Ma J."/>
        </authorList>
    </citation>
    <scope>NUCLEOTIDE SEQUENCE [LARGE SCALE GENOMIC DNA]</scope>
    <source>
        <strain evidence="13 14">JCM 16083</strain>
    </source>
</reference>
<dbReference type="Gene3D" id="3.40.50.10190">
    <property type="entry name" value="BRCT domain"/>
    <property type="match status" value="1"/>
</dbReference>
<keyword evidence="11" id="KW-0464">Manganese</keyword>
<dbReference type="PROSITE" id="PS01056">
    <property type="entry name" value="DNA_LIGASE_N2"/>
    <property type="match status" value="1"/>
</dbReference>
<evidence type="ECO:0000313" key="14">
    <source>
        <dbReference type="Proteomes" id="UP001501126"/>
    </source>
</evidence>
<feature type="binding site" evidence="11">
    <location>
        <position position="427"/>
    </location>
    <ligand>
        <name>Zn(2+)</name>
        <dbReference type="ChEBI" id="CHEBI:29105"/>
    </ligand>
</feature>
<comment type="similarity">
    <text evidence="11">Belongs to the NAD-dependent DNA ligase family. LigA subfamily.</text>
</comment>
<feature type="binding site" evidence="11">
    <location>
        <begin position="83"/>
        <end position="84"/>
    </location>
    <ligand>
        <name>NAD(+)</name>
        <dbReference type="ChEBI" id="CHEBI:57540"/>
    </ligand>
</feature>
<dbReference type="EMBL" id="BAAAFH010000022">
    <property type="protein sequence ID" value="GAA0876348.1"/>
    <property type="molecule type" value="Genomic_DNA"/>
</dbReference>
<feature type="binding site" evidence="11">
    <location>
        <position position="409"/>
    </location>
    <ligand>
        <name>Zn(2+)</name>
        <dbReference type="ChEBI" id="CHEBI:29105"/>
    </ligand>
</feature>
<dbReference type="NCBIfam" id="NF005932">
    <property type="entry name" value="PRK07956.1"/>
    <property type="match status" value="1"/>
</dbReference>
<dbReference type="InterPro" id="IPR033136">
    <property type="entry name" value="DNA_ligase_CS"/>
</dbReference>
<dbReference type="SMART" id="SM00292">
    <property type="entry name" value="BRCT"/>
    <property type="match status" value="1"/>
</dbReference>
<feature type="binding site" evidence="11">
    <location>
        <begin position="34"/>
        <end position="38"/>
    </location>
    <ligand>
        <name>NAD(+)</name>
        <dbReference type="ChEBI" id="CHEBI:57540"/>
    </ligand>
</feature>
<sequence>MTKEQAEDKIKRLTEELNHHNYLYYVQSEPEISDFEFDMLLKELQELEALFPEFADENSPTKRVGGDITKKFPSVVHRFPMLSLSNTYSEEEITDWEARLKKLASGDLEYVCELKYDGVAIGIRYVGGKLVQAVTRGDGTQGEDITANVRTIRTIPLQLRGDFPEDFEIRGEIFFPLENFHALNNYREELGEPLFANPRNTASGTLKLQDSSVVAERGLDCFLYGVYGADGVESGHFEMVQHAGEWGFKIPPVKQRYIEKHTTIKGIMEFIHFWDKQRNDLPFEIDGVVIKVNSYQQQDDLGFTAKSPRWAIAYKFKTERVETILESVDFQVGRTGAVTPVANLRPVALGGTTVKRASLHNADQIEKLDLHIGDAVYVEKGGEIIPKIVGVNTELRQSGAEKVSFIEFCPECKAGLIRREGEAQHFCPNELGCPPQITGRMEHFISRKAMDIDGMGAETIELLFKKGLIHDVADIYHLQFDDLVKLDRMADKSVNNLLQGVEASKQIPFERVLFALGIRFVGETVAKKLAKAFGSIDKLIAASFDELIAVDEIGEKIAMSIQYHFQQSENIEIIRRLRDSGLQFEMEVKELASNLLEGASVVVSGVFETVSRDELKKLIEDNGGKNVGSISAKTTYLVAGENMGPAKLEKATKLGVQIISEKEFLTLIGKA</sequence>
<keyword evidence="6 11" id="KW-0862">Zinc</keyword>
<protein>
    <recommendedName>
        <fullName evidence="11">DNA ligase</fullName>
        <ecNumber evidence="11">6.5.1.2</ecNumber>
    </recommendedName>
    <alternativeName>
        <fullName evidence="11">Polydeoxyribonucleotide synthase [NAD(+)]</fullName>
    </alternativeName>
</protein>
<dbReference type="PANTHER" id="PTHR23389:SF9">
    <property type="entry name" value="DNA LIGASE"/>
    <property type="match status" value="1"/>
</dbReference>
<dbReference type="NCBIfam" id="TIGR00575">
    <property type="entry name" value="dnlj"/>
    <property type="match status" value="1"/>
</dbReference>
<keyword evidence="4 11" id="KW-0479">Metal-binding</keyword>
<dbReference type="HAMAP" id="MF_01588">
    <property type="entry name" value="DNA_ligase_A"/>
    <property type="match status" value="1"/>
</dbReference>
<evidence type="ECO:0000259" key="12">
    <source>
        <dbReference type="PROSITE" id="PS50172"/>
    </source>
</evidence>
<keyword evidence="7 11" id="KW-0460">Magnesium</keyword>
<feature type="domain" description="BRCT" evidence="12">
    <location>
        <begin position="591"/>
        <end position="671"/>
    </location>
</feature>
<feature type="binding site" evidence="11">
    <location>
        <position position="136"/>
    </location>
    <ligand>
        <name>NAD(+)</name>
        <dbReference type="ChEBI" id="CHEBI:57540"/>
    </ligand>
</feature>
<feature type="binding site" evidence="11">
    <location>
        <position position="291"/>
    </location>
    <ligand>
        <name>NAD(+)</name>
        <dbReference type="ChEBI" id="CHEBI:57540"/>
    </ligand>
</feature>
<evidence type="ECO:0000313" key="13">
    <source>
        <dbReference type="EMBL" id="GAA0876348.1"/>
    </source>
</evidence>
<feature type="binding site" evidence="11">
    <location>
        <position position="412"/>
    </location>
    <ligand>
        <name>Zn(2+)</name>
        <dbReference type="ChEBI" id="CHEBI:29105"/>
    </ligand>
</feature>
<evidence type="ECO:0000256" key="3">
    <source>
        <dbReference type="ARBA" id="ARBA00022705"/>
    </source>
</evidence>
<keyword evidence="2 11" id="KW-0436">Ligase</keyword>
<dbReference type="PANTHER" id="PTHR23389">
    <property type="entry name" value="CHROMOSOME TRANSMISSION FIDELITY FACTOR 18"/>
    <property type="match status" value="1"/>
</dbReference>
<keyword evidence="3 11" id="KW-0235">DNA replication</keyword>
<evidence type="ECO:0000256" key="9">
    <source>
        <dbReference type="ARBA" id="ARBA00023204"/>
    </source>
</evidence>
<feature type="binding site" evidence="11">
    <location>
        <position position="433"/>
    </location>
    <ligand>
        <name>Zn(2+)</name>
        <dbReference type="ChEBI" id="CHEBI:29105"/>
    </ligand>
</feature>
<dbReference type="CDD" id="cd00114">
    <property type="entry name" value="LIGANc"/>
    <property type="match status" value="1"/>
</dbReference>
<comment type="function">
    <text evidence="1 11">DNA ligase that catalyzes the formation of phosphodiester linkages between 5'-phosphoryl and 3'-hydroxyl groups in double-stranded DNA using NAD as a coenzyme and as the energy source for the reaction. It is essential for DNA replication and repair of damaged DNA.</text>
</comment>
<dbReference type="Gene3D" id="2.40.50.140">
    <property type="entry name" value="Nucleic acid-binding proteins"/>
    <property type="match status" value="1"/>
</dbReference>
<evidence type="ECO:0000256" key="2">
    <source>
        <dbReference type="ARBA" id="ARBA00022598"/>
    </source>
</evidence>
<proteinExistence type="inferred from homology"/>
<organism evidence="13 14">
    <name type="scientific">Wandonia haliotis</name>
    <dbReference type="NCBI Taxonomy" id="574963"/>
    <lineage>
        <taxon>Bacteria</taxon>
        <taxon>Pseudomonadati</taxon>
        <taxon>Bacteroidota</taxon>
        <taxon>Flavobacteriia</taxon>
        <taxon>Flavobacteriales</taxon>
        <taxon>Crocinitomicaceae</taxon>
        <taxon>Wandonia</taxon>
    </lineage>
</organism>
<dbReference type="SMART" id="SM00532">
    <property type="entry name" value="LIGANc"/>
    <property type="match status" value="1"/>
</dbReference>
<comment type="cofactor">
    <cofactor evidence="11">
        <name>Mg(2+)</name>
        <dbReference type="ChEBI" id="CHEBI:18420"/>
    </cofactor>
    <cofactor evidence="11">
        <name>Mn(2+)</name>
        <dbReference type="ChEBI" id="CHEBI:29035"/>
    </cofactor>
</comment>
<dbReference type="SUPFAM" id="SSF56091">
    <property type="entry name" value="DNA ligase/mRNA capping enzyme, catalytic domain"/>
    <property type="match status" value="1"/>
</dbReference>
<dbReference type="InterPro" id="IPR013840">
    <property type="entry name" value="DNAligase_N"/>
</dbReference>
<feature type="binding site" evidence="11">
    <location>
        <position position="172"/>
    </location>
    <ligand>
        <name>NAD(+)</name>
        <dbReference type="ChEBI" id="CHEBI:57540"/>
    </ligand>
</feature>
<evidence type="ECO:0000256" key="11">
    <source>
        <dbReference type="HAMAP-Rule" id="MF_01588"/>
    </source>
</evidence>
<comment type="caution">
    <text evidence="13">The sequence shown here is derived from an EMBL/GenBank/DDBJ whole genome shotgun (WGS) entry which is preliminary data.</text>
</comment>
<dbReference type="GO" id="GO:0016874">
    <property type="term" value="F:ligase activity"/>
    <property type="evidence" value="ECO:0007669"/>
    <property type="project" value="UniProtKB-KW"/>
</dbReference>
<dbReference type="InterPro" id="IPR036420">
    <property type="entry name" value="BRCT_dom_sf"/>
</dbReference>
<dbReference type="Gene3D" id="3.30.470.30">
    <property type="entry name" value="DNA ligase/mRNA capping enzyme"/>
    <property type="match status" value="1"/>
</dbReference>
<feature type="binding site" evidence="11">
    <location>
        <position position="113"/>
    </location>
    <ligand>
        <name>NAD(+)</name>
        <dbReference type="ChEBI" id="CHEBI:57540"/>
    </ligand>
</feature>
<keyword evidence="5 11" id="KW-0227">DNA damage</keyword>
<dbReference type="InterPro" id="IPR010994">
    <property type="entry name" value="RuvA_2-like"/>
</dbReference>
<dbReference type="InterPro" id="IPR041663">
    <property type="entry name" value="DisA/LigA_HHH"/>
</dbReference>
<keyword evidence="9 11" id="KW-0234">DNA repair</keyword>
<evidence type="ECO:0000256" key="7">
    <source>
        <dbReference type="ARBA" id="ARBA00022842"/>
    </source>
</evidence>
<dbReference type="Gene3D" id="6.20.10.30">
    <property type="match status" value="1"/>
</dbReference>
<dbReference type="EC" id="6.5.1.2" evidence="11"/>
<dbReference type="Pfam" id="PF00533">
    <property type="entry name" value="BRCT"/>
    <property type="match status" value="1"/>
</dbReference>
<evidence type="ECO:0000256" key="1">
    <source>
        <dbReference type="ARBA" id="ARBA00004067"/>
    </source>
</evidence>
<dbReference type="RefSeq" id="WP_343788982.1">
    <property type="nucleotide sequence ID" value="NZ_BAAAFH010000022.1"/>
</dbReference>
<dbReference type="Proteomes" id="UP001501126">
    <property type="component" value="Unassembled WGS sequence"/>
</dbReference>
<dbReference type="PIRSF" id="PIRSF001604">
    <property type="entry name" value="LigA"/>
    <property type="match status" value="1"/>
</dbReference>
<dbReference type="Gene3D" id="1.10.150.20">
    <property type="entry name" value="5' to 3' exonuclease, C-terminal subdomain"/>
    <property type="match status" value="2"/>
</dbReference>
<dbReference type="Pfam" id="PF01653">
    <property type="entry name" value="DNA_ligase_aden"/>
    <property type="match status" value="1"/>
</dbReference>
<dbReference type="Pfam" id="PF03120">
    <property type="entry name" value="OB_DNA_ligase"/>
    <property type="match status" value="1"/>
</dbReference>
<dbReference type="Gene3D" id="1.10.287.610">
    <property type="entry name" value="Helix hairpin bin"/>
    <property type="match status" value="1"/>
</dbReference>
<dbReference type="Pfam" id="PF03119">
    <property type="entry name" value="DNA_ligase_ZBD"/>
    <property type="match status" value="1"/>
</dbReference>
<dbReference type="InterPro" id="IPR001679">
    <property type="entry name" value="DNA_ligase"/>
</dbReference>
<dbReference type="InterPro" id="IPR001357">
    <property type="entry name" value="BRCT_dom"/>
</dbReference>
<dbReference type="InterPro" id="IPR004150">
    <property type="entry name" value="NAD_DNA_ligase_OB"/>
</dbReference>
<evidence type="ECO:0000256" key="8">
    <source>
        <dbReference type="ARBA" id="ARBA00023027"/>
    </source>
</evidence>
<dbReference type="Pfam" id="PF22745">
    <property type="entry name" value="Nlig-Ia"/>
    <property type="match status" value="1"/>
</dbReference>
<feature type="binding site" evidence="11">
    <location>
        <position position="315"/>
    </location>
    <ligand>
        <name>NAD(+)</name>
        <dbReference type="ChEBI" id="CHEBI:57540"/>
    </ligand>
</feature>
<name>A0ABN1MTR1_9FLAO</name>
<evidence type="ECO:0000256" key="10">
    <source>
        <dbReference type="ARBA" id="ARBA00034005"/>
    </source>
</evidence>
<feature type="active site" description="N6-AMP-lysine intermediate" evidence="11">
    <location>
        <position position="115"/>
    </location>
</feature>
<dbReference type="InterPro" id="IPR013839">
    <property type="entry name" value="DNAligase_adenylation"/>
</dbReference>
<dbReference type="SUPFAM" id="SSF47781">
    <property type="entry name" value="RuvA domain 2-like"/>
    <property type="match status" value="1"/>
</dbReference>
<keyword evidence="8 11" id="KW-0520">NAD</keyword>